<evidence type="ECO:0000256" key="2">
    <source>
        <dbReference type="PIRSR" id="PIRSR610059-50"/>
    </source>
</evidence>
<reference evidence="5" key="1">
    <citation type="submission" date="2022-11" db="UniProtKB">
        <authorList>
            <consortium name="WormBaseParasite"/>
        </authorList>
    </citation>
    <scope>IDENTIFICATION</scope>
</reference>
<organism evidence="4 5">
    <name type="scientific">Plectus sambesii</name>
    <dbReference type="NCBI Taxonomy" id="2011161"/>
    <lineage>
        <taxon>Eukaryota</taxon>
        <taxon>Metazoa</taxon>
        <taxon>Ecdysozoa</taxon>
        <taxon>Nematoda</taxon>
        <taxon>Chromadorea</taxon>
        <taxon>Plectida</taxon>
        <taxon>Plectina</taxon>
        <taxon>Plectoidea</taxon>
        <taxon>Plectidae</taxon>
        <taxon>Plectus</taxon>
    </lineage>
</organism>
<sequence>MSGVANIKNGLRLSNGLLSAVEDDVLYHLGLSKRDDLAAIFSGTKFVFTGGSTTRIAHWAALVATELNITDGSETQCLSHTDRYVMYKVGPVLCVNHGIGCPSIAVMLNELLKLLEYAGCQDAIFFRMGTSGGLGLAPGSVVVSNGVLNGELKPYQIQYILGRKIERPTDIDKQLVNDLLALNEKIAFPVVAGITMCADDFYEGQARLDGAFCEYTIEDKMAFLQKLHSLGVCNIEMESVCFAATLFRANVKGAIVCVTLLNRLVGDQVVMTRAELLEWEERPFQLVIQYVKDSLASQN</sequence>
<dbReference type="GO" id="GO:0004850">
    <property type="term" value="F:uridine phosphorylase activity"/>
    <property type="evidence" value="ECO:0007669"/>
    <property type="project" value="InterPro"/>
</dbReference>
<dbReference type="PANTHER" id="PTHR43691:SF11">
    <property type="entry name" value="FI09636P-RELATED"/>
    <property type="match status" value="1"/>
</dbReference>
<dbReference type="SUPFAM" id="SSF53167">
    <property type="entry name" value="Purine and uridine phosphorylases"/>
    <property type="match status" value="1"/>
</dbReference>
<dbReference type="WBParaSite" id="PSAMB.scaffold287size59089.g4331.t1">
    <property type="protein sequence ID" value="PSAMB.scaffold287size59089.g4331.t1"/>
    <property type="gene ID" value="PSAMB.scaffold287size59089.g4331"/>
</dbReference>
<evidence type="ECO:0000256" key="1">
    <source>
        <dbReference type="ARBA" id="ARBA00010456"/>
    </source>
</evidence>
<dbReference type="PANTHER" id="PTHR43691">
    <property type="entry name" value="URIDINE PHOSPHORYLASE"/>
    <property type="match status" value="1"/>
</dbReference>
<comment type="similarity">
    <text evidence="1">Belongs to the PNP/UDP phosphorylase family.</text>
</comment>
<feature type="binding site" evidence="2">
    <location>
        <position position="205"/>
    </location>
    <ligand>
        <name>substrate</name>
    </ligand>
</feature>
<dbReference type="Gene3D" id="3.40.50.1580">
    <property type="entry name" value="Nucleoside phosphorylase domain"/>
    <property type="match status" value="1"/>
</dbReference>
<keyword evidence="4" id="KW-1185">Reference proteome</keyword>
<dbReference type="GO" id="GO:0009166">
    <property type="term" value="P:nucleotide catabolic process"/>
    <property type="evidence" value="ECO:0007669"/>
    <property type="project" value="InterPro"/>
</dbReference>
<evidence type="ECO:0000313" key="5">
    <source>
        <dbReference type="WBParaSite" id="PSAMB.scaffold287size59089.g4331.t1"/>
    </source>
</evidence>
<name>A0A914W2C6_9BILA</name>
<dbReference type="AlphaFoldDB" id="A0A914W2C6"/>
<evidence type="ECO:0000259" key="3">
    <source>
        <dbReference type="Pfam" id="PF01048"/>
    </source>
</evidence>
<dbReference type="InterPro" id="IPR035994">
    <property type="entry name" value="Nucleoside_phosphorylase_sf"/>
</dbReference>
<dbReference type="InterPro" id="IPR010059">
    <property type="entry name" value="Uridine_phosphorylase_euk"/>
</dbReference>
<evidence type="ECO:0000313" key="4">
    <source>
        <dbReference type="Proteomes" id="UP000887566"/>
    </source>
</evidence>
<dbReference type="GO" id="GO:0005829">
    <property type="term" value="C:cytosol"/>
    <property type="evidence" value="ECO:0007669"/>
    <property type="project" value="TreeGrafter"/>
</dbReference>
<feature type="binding site" evidence="2">
    <location>
        <position position="83"/>
    </location>
    <ligand>
        <name>phosphate</name>
        <dbReference type="ChEBI" id="CHEBI:43474"/>
    </ligand>
</feature>
<accession>A0A914W2C6</accession>
<feature type="domain" description="Nucleoside phosphorylase" evidence="3">
    <location>
        <begin position="47"/>
        <end position="266"/>
    </location>
</feature>
<dbReference type="NCBIfam" id="TIGR01719">
    <property type="entry name" value="euk_UDPppase"/>
    <property type="match status" value="1"/>
</dbReference>
<dbReference type="Proteomes" id="UP000887566">
    <property type="component" value="Unplaced"/>
</dbReference>
<dbReference type="GO" id="GO:0006218">
    <property type="term" value="P:uridine catabolic process"/>
    <property type="evidence" value="ECO:0007669"/>
    <property type="project" value="TreeGrafter"/>
</dbReference>
<feature type="binding site" evidence="2">
    <location>
        <position position="207"/>
    </location>
    <ligand>
        <name>substrate</name>
    </ligand>
</feature>
<dbReference type="CDD" id="cd17763">
    <property type="entry name" value="UP_hUPP-like"/>
    <property type="match status" value="1"/>
</dbReference>
<feature type="binding site" evidence="2">
    <location>
        <begin position="127"/>
        <end position="130"/>
    </location>
    <ligand>
        <name>phosphate</name>
        <dbReference type="ChEBI" id="CHEBI:43474"/>
    </ligand>
</feature>
<dbReference type="InterPro" id="IPR000845">
    <property type="entry name" value="Nucleoside_phosphorylase_d"/>
</dbReference>
<proteinExistence type="inferred from homology"/>
<dbReference type="Pfam" id="PF01048">
    <property type="entry name" value="PNP_UDP_1"/>
    <property type="match status" value="1"/>
</dbReference>
<protein>
    <submittedName>
        <fullName evidence="5">Nucleoside phosphorylase domain-containing protein</fullName>
    </submittedName>
</protein>